<dbReference type="InterPro" id="IPR008947">
    <property type="entry name" value="PLipase_C/P1_nuclease_dom_sf"/>
</dbReference>
<keyword evidence="4" id="KW-0378">Hydrolase</keyword>
<dbReference type="GO" id="GO:0016788">
    <property type="term" value="F:hydrolase activity, acting on ester bonds"/>
    <property type="evidence" value="ECO:0007669"/>
    <property type="project" value="InterPro"/>
</dbReference>
<dbReference type="GO" id="GO:0004519">
    <property type="term" value="F:endonuclease activity"/>
    <property type="evidence" value="ECO:0007669"/>
    <property type="project" value="UniProtKB-KW"/>
</dbReference>
<dbReference type="OrthoDB" id="267579at2"/>
<dbReference type="Pfam" id="PF02265">
    <property type="entry name" value="S1-P1_nuclease"/>
    <property type="match status" value="1"/>
</dbReference>
<dbReference type="GO" id="GO:0046872">
    <property type="term" value="F:metal ion binding"/>
    <property type="evidence" value="ECO:0007669"/>
    <property type="project" value="UniProtKB-KW"/>
</dbReference>
<proteinExistence type="predicted"/>
<evidence type="ECO:0000313" key="7">
    <source>
        <dbReference type="EMBL" id="EHQ28810.1"/>
    </source>
</evidence>
<dbReference type="Gene3D" id="1.10.575.10">
    <property type="entry name" value="P1 Nuclease"/>
    <property type="match status" value="1"/>
</dbReference>
<evidence type="ECO:0000256" key="1">
    <source>
        <dbReference type="ARBA" id="ARBA00022722"/>
    </source>
</evidence>
<evidence type="ECO:0000256" key="2">
    <source>
        <dbReference type="ARBA" id="ARBA00022723"/>
    </source>
</evidence>
<dbReference type="GO" id="GO:0006308">
    <property type="term" value="P:DNA catabolic process"/>
    <property type="evidence" value="ECO:0007669"/>
    <property type="project" value="InterPro"/>
</dbReference>
<dbReference type="STRING" id="714943.Mucpa_4725"/>
<organism evidence="7 8">
    <name type="scientific">Mucilaginibacter paludis DSM 18603</name>
    <dbReference type="NCBI Taxonomy" id="714943"/>
    <lineage>
        <taxon>Bacteria</taxon>
        <taxon>Pseudomonadati</taxon>
        <taxon>Bacteroidota</taxon>
        <taxon>Sphingobacteriia</taxon>
        <taxon>Sphingobacteriales</taxon>
        <taxon>Sphingobacteriaceae</taxon>
        <taxon>Mucilaginibacter</taxon>
    </lineage>
</organism>
<evidence type="ECO:0000256" key="6">
    <source>
        <dbReference type="ARBA" id="ARBA00023180"/>
    </source>
</evidence>
<dbReference type="CDD" id="cd11010">
    <property type="entry name" value="S1-P1_nuclease"/>
    <property type="match status" value="1"/>
</dbReference>
<dbReference type="RefSeq" id="WP_008509734.1">
    <property type="nucleotide sequence ID" value="NZ_CM001403.1"/>
</dbReference>
<sequence>MNISKKLILLALFIYLPVQAMAWGAIGHRIVGQVADSYLTPKARLALQKILGNESLAAASTWADFIKSDPSYKYLTPWHYLDFEPGQSYEQTMAYLKVDTTVDAYTKLNFIMGQLKNRANLPHDKVLMYTRLLIHIIGDIHQPFHVGRSEDQGGNKIEVFWNFTEKTNMHSVWDSKLIESQQLSFTEYTSFINFTTAAQRAEWQKTDLKQWIYESNVISEKLYGEIKPGDKLGYNYIFDHIGIVNQQLLKGGVRLAGLLNKIFGA</sequence>
<keyword evidence="5" id="KW-1015">Disulfide bond</keyword>
<gene>
    <name evidence="7" type="ORF">Mucpa_4725</name>
</gene>
<dbReference type="eggNOG" id="ENOG502Z82C">
    <property type="taxonomic scope" value="Bacteria"/>
</dbReference>
<reference evidence="7" key="1">
    <citation type="submission" date="2011-09" db="EMBL/GenBank/DDBJ databases">
        <title>The permanent draft genome of Mucilaginibacter paludis DSM 18603.</title>
        <authorList>
            <consortium name="US DOE Joint Genome Institute (JGI-PGF)"/>
            <person name="Lucas S."/>
            <person name="Han J."/>
            <person name="Lapidus A."/>
            <person name="Bruce D."/>
            <person name="Goodwin L."/>
            <person name="Pitluck S."/>
            <person name="Peters L."/>
            <person name="Kyrpides N."/>
            <person name="Mavromatis K."/>
            <person name="Ivanova N."/>
            <person name="Mikhailova N."/>
            <person name="Held B."/>
            <person name="Detter J.C."/>
            <person name="Tapia R."/>
            <person name="Han C."/>
            <person name="Land M."/>
            <person name="Hauser L."/>
            <person name="Markowitz V."/>
            <person name="Cheng J.-F."/>
            <person name="Hugenholtz P."/>
            <person name="Woyke T."/>
            <person name="Wu D."/>
            <person name="Tindall B."/>
            <person name="Brambilla E."/>
            <person name="Klenk H.-P."/>
            <person name="Eisen J.A."/>
        </authorList>
    </citation>
    <scope>NUCLEOTIDE SEQUENCE [LARGE SCALE GENOMIC DNA]</scope>
    <source>
        <strain evidence="7">DSM 18603</strain>
    </source>
</reference>
<dbReference type="GO" id="GO:0003676">
    <property type="term" value="F:nucleic acid binding"/>
    <property type="evidence" value="ECO:0007669"/>
    <property type="project" value="InterPro"/>
</dbReference>
<dbReference type="SUPFAM" id="SSF48537">
    <property type="entry name" value="Phospholipase C/P1 nuclease"/>
    <property type="match status" value="1"/>
</dbReference>
<dbReference type="Proteomes" id="UP000002774">
    <property type="component" value="Chromosome"/>
</dbReference>
<keyword evidence="1" id="KW-0540">Nuclease</keyword>
<dbReference type="InterPro" id="IPR003154">
    <property type="entry name" value="S1/P1nuclease"/>
</dbReference>
<dbReference type="HOGENOM" id="CLU_044365_1_0_10"/>
<keyword evidence="3" id="KW-0255">Endonuclease</keyword>
<keyword evidence="2" id="KW-0479">Metal-binding</keyword>
<dbReference type="EMBL" id="CM001403">
    <property type="protein sequence ID" value="EHQ28810.1"/>
    <property type="molecule type" value="Genomic_DNA"/>
</dbReference>
<dbReference type="PANTHER" id="PTHR33146">
    <property type="entry name" value="ENDONUCLEASE 4"/>
    <property type="match status" value="1"/>
</dbReference>
<protein>
    <submittedName>
        <fullName evidence="7">S1/P1 nuclease</fullName>
    </submittedName>
</protein>
<dbReference type="PANTHER" id="PTHR33146:SF26">
    <property type="entry name" value="ENDONUCLEASE 4"/>
    <property type="match status" value="1"/>
</dbReference>
<evidence type="ECO:0000313" key="8">
    <source>
        <dbReference type="Proteomes" id="UP000002774"/>
    </source>
</evidence>
<dbReference type="AlphaFoldDB" id="H1Y0S0"/>
<evidence type="ECO:0000256" key="4">
    <source>
        <dbReference type="ARBA" id="ARBA00022801"/>
    </source>
</evidence>
<name>H1Y0S0_9SPHI</name>
<evidence type="ECO:0000256" key="5">
    <source>
        <dbReference type="ARBA" id="ARBA00023157"/>
    </source>
</evidence>
<keyword evidence="6" id="KW-0325">Glycoprotein</keyword>
<accession>H1Y0S0</accession>
<keyword evidence="8" id="KW-1185">Reference proteome</keyword>
<evidence type="ECO:0000256" key="3">
    <source>
        <dbReference type="ARBA" id="ARBA00022759"/>
    </source>
</evidence>